<dbReference type="PANTHER" id="PTHR21015:SF22">
    <property type="entry name" value="GLYCOSYLTRANSFERASE"/>
    <property type="match status" value="1"/>
</dbReference>
<organism evidence="2 3">
    <name type="scientific">Pseudomonas chlororaphis subsp. aurantiaca</name>
    <dbReference type="NCBI Taxonomy" id="86192"/>
    <lineage>
        <taxon>Bacteria</taxon>
        <taxon>Pseudomonadati</taxon>
        <taxon>Pseudomonadota</taxon>
        <taxon>Gammaproteobacteria</taxon>
        <taxon>Pseudomonadales</taxon>
        <taxon>Pseudomonadaceae</taxon>
        <taxon>Pseudomonas</taxon>
    </lineage>
</organism>
<dbReference type="GO" id="GO:0008194">
    <property type="term" value="F:UDP-glycosyltransferase activity"/>
    <property type="evidence" value="ECO:0007669"/>
    <property type="project" value="InterPro"/>
</dbReference>
<gene>
    <name evidence="2" type="ORF">I8747_07620</name>
</gene>
<reference evidence="2" key="1">
    <citation type="submission" date="2020-12" db="EMBL/GenBank/DDBJ databases">
        <title>Generalized mutagenesis with transposon Tn5. A laboratory procedure for the identification of genes responsible for a bacterial phenotype and its regulation, illustrated with phenazine production in Pseudomonas chlororaphis.</title>
        <authorList>
            <person name="Muzio F."/>
            <person name="Sobrero P."/>
            <person name="Agaras B."/>
            <person name="Valverde C."/>
        </authorList>
    </citation>
    <scope>NUCLEOTIDE SEQUENCE</scope>
    <source>
        <strain evidence="2">SMMP3</strain>
    </source>
</reference>
<evidence type="ECO:0000313" key="3">
    <source>
        <dbReference type="Proteomes" id="UP000787568"/>
    </source>
</evidence>
<sequence length="423" mass="46105">MANILIAAVSTPGHVYPMLKIARHLVADGHRVSVLTGTLFRSEVESNGARLLQFDDRLDVDYRYLERHFPQRANLPPGDSQMALALREFFAAPIPLLDQQLTRIIESESIDLVMIDSCFYGALPLLQKDRRPPVVGIGVTPLALSSPDSVFYGPRIPPQLLPPGLVRGRLLDDATLGLIDEVQRTFDAKVLESGGFPLSLPFCDSLITGCDRFLQLSTPALEYVRSDLPSNVRLIGTLYGSQPAFNATETGETPARRPLIIVTQGTVANVDLQQLIVPTLQAMSDLPVKVLATTGGRSIDELKGICEDAELHEFIDFDDCLPQCSLLITNGGYGSVHHALHYGVPLIVAGIGEDKSENAARVIMAGCGINLGTSYPSVEQIRAAVTTILQDDLYRQRAHIVQQDFARYDALAAISEEVAVLTR</sequence>
<dbReference type="PANTHER" id="PTHR21015">
    <property type="entry name" value="UDP-N-ACETYLGLUCOSAMINE--N-ACETYLMURAMYL-(PENTAPEPTIDE) PYROPHOSPHORYL-UNDECAPRENOL N-ACETYLGLUCOSAMINE TRANSFERASE 1"/>
    <property type="match status" value="1"/>
</dbReference>
<protein>
    <submittedName>
        <fullName evidence="2">Glycosyltransferase</fullName>
    </submittedName>
</protein>
<dbReference type="Proteomes" id="UP000787568">
    <property type="component" value="Unassembled WGS sequence"/>
</dbReference>
<comment type="caution">
    <text evidence="2">The sequence shown here is derived from an EMBL/GenBank/DDBJ whole genome shotgun (WGS) entry which is preliminary data.</text>
</comment>
<proteinExistence type="predicted"/>
<dbReference type="GO" id="GO:0016758">
    <property type="term" value="F:hexosyltransferase activity"/>
    <property type="evidence" value="ECO:0007669"/>
    <property type="project" value="UniProtKB-ARBA"/>
</dbReference>
<dbReference type="InterPro" id="IPR010610">
    <property type="entry name" value="EryCIII-like_C"/>
</dbReference>
<name>A0AAJ0ZHJ9_9PSED</name>
<dbReference type="AlphaFoldDB" id="A0AAJ0ZHJ9"/>
<dbReference type="Pfam" id="PF06722">
    <property type="entry name" value="EryCIII-like_C"/>
    <property type="match status" value="1"/>
</dbReference>
<evidence type="ECO:0000313" key="2">
    <source>
        <dbReference type="EMBL" id="MBU4632680.1"/>
    </source>
</evidence>
<dbReference type="RefSeq" id="WP_216310428.1">
    <property type="nucleotide sequence ID" value="NZ_JAEEFW010000002.1"/>
</dbReference>
<evidence type="ECO:0000259" key="1">
    <source>
        <dbReference type="Pfam" id="PF06722"/>
    </source>
</evidence>
<dbReference type="InterPro" id="IPR002213">
    <property type="entry name" value="UDP_glucos_trans"/>
</dbReference>
<accession>A0AAJ0ZHJ9</accession>
<feature type="domain" description="Erythromycin biosynthesis protein CIII-like C-terminal" evidence="1">
    <location>
        <begin position="280"/>
        <end position="406"/>
    </location>
</feature>
<dbReference type="EMBL" id="JAEEFW010000002">
    <property type="protein sequence ID" value="MBU4632680.1"/>
    <property type="molecule type" value="Genomic_DNA"/>
</dbReference>
<dbReference type="CDD" id="cd03784">
    <property type="entry name" value="GT1_Gtf-like"/>
    <property type="match status" value="1"/>
</dbReference>